<reference evidence="2 3" key="1">
    <citation type="submission" date="2016-09" db="EMBL/GenBank/DDBJ databases">
        <title>Genomic Taxonomy of the Vibrionaceae.</title>
        <authorList>
            <person name="Gonzalez-Castillo A."/>
            <person name="Gomez-Gil B."/>
            <person name="Enciso-Ibarra K."/>
        </authorList>
    </citation>
    <scope>NUCLEOTIDE SEQUENCE [LARGE SCALE GENOMIC DNA]</scope>
    <source>
        <strain evidence="2 3">CAIM 703</strain>
    </source>
</reference>
<dbReference type="EMBL" id="MJMJ01000001">
    <property type="protein sequence ID" value="OLQ93568.1"/>
    <property type="molecule type" value="Genomic_DNA"/>
</dbReference>
<evidence type="ECO:0000313" key="3">
    <source>
        <dbReference type="Proteomes" id="UP000186313"/>
    </source>
</evidence>
<evidence type="ECO:0000313" key="2">
    <source>
        <dbReference type="EMBL" id="OLQ93568.1"/>
    </source>
</evidence>
<dbReference type="AlphaFoldDB" id="A0A1Q9HRS0"/>
<protein>
    <recommendedName>
        <fullName evidence="1">DUF4935 domain-containing protein</fullName>
    </recommendedName>
</protein>
<name>A0A1Q9HRS0_9VIBR</name>
<sequence>MTAALATRLVFIDTSAFEKKNFQFGQHSLGRLQELIAQEKLYLLITDVTQQEIESHLKKHSEESASKVKKLTKEAMFLRNTPELDCHGIFNIPKADDIFEIVNGKFHELLELESVEVVSVQNVNPKIVFDAYFNGLPPFEKESKKHEFPDAFALEAIKKVSLDRCHSIYVISTDGDMTSYADQEETLIPLNSVDELIDLVVRNDEELAEPTNFADQIFDELEENIVEIATEHLKYAEFVHTSTEFWDEEIADIKINSVSLSAKNLQDVSTEHADYEIEFEVEVTAEYSVPDYDRSPWDSEDKEYVHIFYNETVIKHKETYSAHVSISYSDGIKANAEIVELDFTDTIFDLNDTDFELISHKERGFI</sequence>
<dbReference type="InterPro" id="IPR032557">
    <property type="entry name" value="DUF4935"/>
</dbReference>
<organism evidence="2 3">
    <name type="scientific">Vibrio panuliri</name>
    <dbReference type="NCBI Taxonomy" id="1381081"/>
    <lineage>
        <taxon>Bacteria</taxon>
        <taxon>Pseudomonadati</taxon>
        <taxon>Pseudomonadota</taxon>
        <taxon>Gammaproteobacteria</taxon>
        <taxon>Vibrionales</taxon>
        <taxon>Vibrionaceae</taxon>
        <taxon>Vibrio</taxon>
    </lineage>
</organism>
<dbReference type="OrthoDB" id="9766796at2"/>
<accession>A0A1Q9HRS0</accession>
<feature type="domain" description="DUF4935" evidence="1">
    <location>
        <begin position="10"/>
        <end position="177"/>
    </location>
</feature>
<dbReference type="RefSeq" id="WP_075706195.1">
    <property type="nucleotide sequence ID" value="NZ_MJMJ01000001.1"/>
</dbReference>
<comment type="caution">
    <text evidence="2">The sequence shown here is derived from an EMBL/GenBank/DDBJ whole genome shotgun (WGS) entry which is preliminary data.</text>
</comment>
<evidence type="ECO:0000259" key="1">
    <source>
        <dbReference type="Pfam" id="PF16289"/>
    </source>
</evidence>
<dbReference type="Proteomes" id="UP000186313">
    <property type="component" value="Unassembled WGS sequence"/>
</dbReference>
<proteinExistence type="predicted"/>
<gene>
    <name evidence="2" type="ORF">BIY22_03485</name>
</gene>
<dbReference type="Pfam" id="PF16289">
    <property type="entry name" value="PIN_12"/>
    <property type="match status" value="1"/>
</dbReference>